<proteinExistence type="predicted"/>
<keyword evidence="3" id="KW-1185">Reference proteome</keyword>
<reference evidence="2" key="1">
    <citation type="journal article" date="2023" name="Science">
        <title>Genome structures resolve the early diversification of teleost fishes.</title>
        <authorList>
            <person name="Parey E."/>
            <person name="Louis A."/>
            <person name="Montfort J."/>
            <person name="Bouchez O."/>
            <person name="Roques C."/>
            <person name="Iampietro C."/>
            <person name="Lluch J."/>
            <person name="Castinel A."/>
            <person name="Donnadieu C."/>
            <person name="Desvignes T."/>
            <person name="Floi Bucao C."/>
            <person name="Jouanno E."/>
            <person name="Wen M."/>
            <person name="Mejri S."/>
            <person name="Dirks R."/>
            <person name="Jansen H."/>
            <person name="Henkel C."/>
            <person name="Chen W.J."/>
            <person name="Zahm M."/>
            <person name="Cabau C."/>
            <person name="Klopp C."/>
            <person name="Thompson A.W."/>
            <person name="Robinson-Rechavi M."/>
            <person name="Braasch I."/>
            <person name="Lecointre G."/>
            <person name="Bobe J."/>
            <person name="Postlethwait J.H."/>
            <person name="Berthelot C."/>
            <person name="Roest Crollius H."/>
            <person name="Guiguen Y."/>
        </authorList>
    </citation>
    <scope>NUCLEOTIDE SEQUENCE</scope>
    <source>
        <strain evidence="2">WJC10195</strain>
    </source>
</reference>
<evidence type="ECO:0000313" key="2">
    <source>
        <dbReference type="EMBL" id="KAJ8341629.1"/>
    </source>
</evidence>
<dbReference type="AlphaFoldDB" id="A0A9Q1EMM5"/>
<protein>
    <submittedName>
        <fullName evidence="2">Uncharacterized protein</fullName>
    </submittedName>
</protein>
<sequence length="74" mass="8573">MDINRPRVSSARQHSDPETLRQRAVYGLATRLLQTARNSRLDPDSLRIYLKGLRRRYEAELQVAEATVSMDTEE</sequence>
<dbReference type="OrthoDB" id="276261at2759"/>
<comment type="caution">
    <text evidence="2">The sequence shown here is derived from an EMBL/GenBank/DDBJ whole genome shotgun (WGS) entry which is preliminary data.</text>
</comment>
<accession>A0A9Q1EMM5</accession>
<evidence type="ECO:0000313" key="3">
    <source>
        <dbReference type="Proteomes" id="UP001152622"/>
    </source>
</evidence>
<dbReference type="EMBL" id="JAINUF010000015">
    <property type="protein sequence ID" value="KAJ8341629.1"/>
    <property type="molecule type" value="Genomic_DNA"/>
</dbReference>
<gene>
    <name evidence="2" type="ORF">SKAU_G00339200</name>
</gene>
<evidence type="ECO:0000256" key="1">
    <source>
        <dbReference type="SAM" id="MobiDB-lite"/>
    </source>
</evidence>
<dbReference type="Proteomes" id="UP001152622">
    <property type="component" value="Chromosome 15"/>
</dbReference>
<name>A0A9Q1EMM5_SYNKA</name>
<feature type="region of interest" description="Disordered" evidence="1">
    <location>
        <begin position="1"/>
        <end position="21"/>
    </location>
</feature>
<organism evidence="2 3">
    <name type="scientific">Synaphobranchus kaupii</name>
    <name type="common">Kaup's arrowtooth eel</name>
    <dbReference type="NCBI Taxonomy" id="118154"/>
    <lineage>
        <taxon>Eukaryota</taxon>
        <taxon>Metazoa</taxon>
        <taxon>Chordata</taxon>
        <taxon>Craniata</taxon>
        <taxon>Vertebrata</taxon>
        <taxon>Euteleostomi</taxon>
        <taxon>Actinopterygii</taxon>
        <taxon>Neopterygii</taxon>
        <taxon>Teleostei</taxon>
        <taxon>Anguilliformes</taxon>
        <taxon>Synaphobranchidae</taxon>
        <taxon>Synaphobranchus</taxon>
    </lineage>
</organism>